<keyword evidence="2" id="KW-1185">Reference proteome</keyword>
<comment type="caution">
    <text evidence="1">The sequence shown here is derived from an EMBL/GenBank/DDBJ whole genome shotgun (WGS) entry which is preliminary data.</text>
</comment>
<protein>
    <submittedName>
        <fullName evidence="1">Uncharacterized protein</fullName>
    </submittedName>
</protein>
<evidence type="ECO:0000313" key="1">
    <source>
        <dbReference type="EMBL" id="KAK7506786.1"/>
    </source>
</evidence>
<sequence>MQPTWAANLEDKYLAHESRATSFMPPLRTWPTGQPQFLLWREYITQGFISIKAGGEKALDFDVGTRVLTFKSPCRLRTFGSSSGPRGVRKRVGTLWNERSGACHKIAAIVGVIVRGYLVHNCDSLHLLCLPAAQAGDFIVLPPDSSVLWGERNQ</sequence>
<accession>A0ABD0M4W5</accession>
<name>A0ABD0M4W5_9CAEN</name>
<reference evidence="1 2" key="1">
    <citation type="journal article" date="2023" name="Sci. Data">
        <title>Genome assembly of the Korean intertidal mud-creeper Batillaria attramentaria.</title>
        <authorList>
            <person name="Patra A.K."/>
            <person name="Ho P.T."/>
            <person name="Jun S."/>
            <person name="Lee S.J."/>
            <person name="Kim Y."/>
            <person name="Won Y.J."/>
        </authorList>
    </citation>
    <scope>NUCLEOTIDE SEQUENCE [LARGE SCALE GENOMIC DNA]</scope>
    <source>
        <strain evidence="1">Wonlab-2016</strain>
    </source>
</reference>
<gene>
    <name evidence="1" type="ORF">BaRGS_00002261</name>
</gene>
<proteinExistence type="predicted"/>
<organism evidence="1 2">
    <name type="scientific">Batillaria attramentaria</name>
    <dbReference type="NCBI Taxonomy" id="370345"/>
    <lineage>
        <taxon>Eukaryota</taxon>
        <taxon>Metazoa</taxon>
        <taxon>Spiralia</taxon>
        <taxon>Lophotrochozoa</taxon>
        <taxon>Mollusca</taxon>
        <taxon>Gastropoda</taxon>
        <taxon>Caenogastropoda</taxon>
        <taxon>Sorbeoconcha</taxon>
        <taxon>Cerithioidea</taxon>
        <taxon>Batillariidae</taxon>
        <taxon>Batillaria</taxon>
    </lineage>
</organism>
<dbReference type="Proteomes" id="UP001519460">
    <property type="component" value="Unassembled WGS sequence"/>
</dbReference>
<dbReference type="EMBL" id="JACVVK020000006">
    <property type="protein sequence ID" value="KAK7506786.1"/>
    <property type="molecule type" value="Genomic_DNA"/>
</dbReference>
<evidence type="ECO:0000313" key="2">
    <source>
        <dbReference type="Proteomes" id="UP001519460"/>
    </source>
</evidence>
<dbReference type="AlphaFoldDB" id="A0ABD0M4W5"/>
<feature type="non-terminal residue" evidence="1">
    <location>
        <position position="154"/>
    </location>
</feature>